<evidence type="ECO:0008006" key="2">
    <source>
        <dbReference type="Google" id="ProtNLM"/>
    </source>
</evidence>
<sequence length="567" mass="64069">MKRIIFTILLFCLISSRLLGQIVVERVFLSTDKENYVAGENIWLSGFSFKIENGKRRVSDISSLMYIEIYAEKRPVLNAKMALKSGRGSAYIQLPLTLPTGVYKIVAYTSYMRNEKPLPLFEKRVSIYNTLTAERLSGVKIARDSGEVKVIAKSNNITNNKSFEVMVPLNGLLKPNSSYELSLSNLISNSISASVSVYKDDKLPDYDNIYINTFLNGKIGSYSGIFAGGFIPEYEGEIVKGRIVPANGTKYEDLTGMNVFLSIPGGDGEIYTAVSDKKGEVSFFTDNIYGKRECVLEVVPKDTASKFTVELQDPFIHPEVIPAEQLILHSSMAPALEERSFGMQVNKRFGTDSLIDFTIPRHNPFLGGKKKVYLLDDYTRFPVMEEVIIEYVAELRYRRSDKKAQIHIRWDDSFNSVSYSRDNTLVLIDGIPIFEQSKVLDYDPLKVKSLSIYGDRYYIGNLSYTGIANFKTYSGKYPGLSFDKNVRIVDFDGTQPFSKLSGQEIEKGKYPDFRNTIYWDPILTIPALGERRVNLLTPSVEGRYKIVIQGVSELGEPFVYVKEFSVE</sequence>
<dbReference type="EMBL" id="VSSQ01002116">
    <property type="protein sequence ID" value="MPM13419.1"/>
    <property type="molecule type" value="Genomic_DNA"/>
</dbReference>
<gene>
    <name evidence="1" type="ORF">SDC9_59776</name>
</gene>
<name>A0A644XBC2_9ZZZZ</name>
<reference evidence="1" key="1">
    <citation type="submission" date="2019-08" db="EMBL/GenBank/DDBJ databases">
        <authorList>
            <person name="Kucharzyk K."/>
            <person name="Murdoch R.W."/>
            <person name="Higgins S."/>
            <person name="Loffler F."/>
        </authorList>
    </citation>
    <scope>NUCLEOTIDE SEQUENCE</scope>
</reference>
<proteinExistence type="predicted"/>
<protein>
    <recommendedName>
        <fullName evidence="2">Macroglobulin domain-containing protein</fullName>
    </recommendedName>
</protein>
<evidence type="ECO:0000313" key="1">
    <source>
        <dbReference type="EMBL" id="MPM13419.1"/>
    </source>
</evidence>
<comment type="caution">
    <text evidence="1">The sequence shown here is derived from an EMBL/GenBank/DDBJ whole genome shotgun (WGS) entry which is preliminary data.</text>
</comment>
<accession>A0A644XBC2</accession>
<organism evidence="1">
    <name type="scientific">bioreactor metagenome</name>
    <dbReference type="NCBI Taxonomy" id="1076179"/>
    <lineage>
        <taxon>unclassified sequences</taxon>
        <taxon>metagenomes</taxon>
        <taxon>ecological metagenomes</taxon>
    </lineage>
</organism>
<dbReference type="AlphaFoldDB" id="A0A644XBC2"/>